<dbReference type="EMBL" id="GGEC01070889">
    <property type="protein sequence ID" value="MBX51373.1"/>
    <property type="molecule type" value="Transcribed_RNA"/>
</dbReference>
<dbReference type="AlphaFoldDB" id="A0A2P2P9Q1"/>
<proteinExistence type="predicted"/>
<evidence type="ECO:0000313" key="1">
    <source>
        <dbReference type="EMBL" id="MBX51373.1"/>
    </source>
</evidence>
<reference evidence="1" key="1">
    <citation type="submission" date="2018-02" db="EMBL/GenBank/DDBJ databases">
        <title>Rhizophora mucronata_Transcriptome.</title>
        <authorList>
            <person name="Meera S.P."/>
            <person name="Sreeshan A."/>
            <person name="Augustine A."/>
        </authorList>
    </citation>
    <scope>NUCLEOTIDE SEQUENCE</scope>
    <source>
        <tissue evidence="1">Leaf</tissue>
    </source>
</reference>
<name>A0A2P2P9Q1_RHIMU</name>
<organism evidence="1">
    <name type="scientific">Rhizophora mucronata</name>
    <name type="common">Asiatic mangrove</name>
    <dbReference type="NCBI Taxonomy" id="61149"/>
    <lineage>
        <taxon>Eukaryota</taxon>
        <taxon>Viridiplantae</taxon>
        <taxon>Streptophyta</taxon>
        <taxon>Embryophyta</taxon>
        <taxon>Tracheophyta</taxon>
        <taxon>Spermatophyta</taxon>
        <taxon>Magnoliopsida</taxon>
        <taxon>eudicotyledons</taxon>
        <taxon>Gunneridae</taxon>
        <taxon>Pentapetalae</taxon>
        <taxon>rosids</taxon>
        <taxon>fabids</taxon>
        <taxon>Malpighiales</taxon>
        <taxon>Rhizophoraceae</taxon>
        <taxon>Rhizophora</taxon>
    </lineage>
</organism>
<accession>A0A2P2P9Q1</accession>
<protein>
    <submittedName>
        <fullName evidence="1">Uncharacterized protein</fullName>
    </submittedName>
</protein>
<sequence length="36" mass="4298">MDRIVCIHVTMFWSQYLTEMKTIAYVIGINFLLSFL</sequence>